<accession>A0A6G4U6B4</accession>
<reference evidence="7 8" key="1">
    <citation type="submission" date="2020-02" db="EMBL/GenBank/DDBJ databases">
        <title>Whole-genome analyses of novel actinobacteria.</title>
        <authorList>
            <person name="Sahin N."/>
        </authorList>
    </citation>
    <scope>NUCLEOTIDE SEQUENCE [LARGE SCALE GENOMIC DNA]</scope>
    <source>
        <strain evidence="7 8">A7024</strain>
    </source>
</reference>
<dbReference type="PANTHER" id="PTHR30086:SF20">
    <property type="entry name" value="ARGININE EXPORTER PROTEIN ARGO-RELATED"/>
    <property type="match status" value="1"/>
</dbReference>
<name>A0A6G4U6B4_9ACTN</name>
<proteinExistence type="predicted"/>
<dbReference type="Pfam" id="PF01810">
    <property type="entry name" value="LysE"/>
    <property type="match status" value="1"/>
</dbReference>
<dbReference type="RefSeq" id="WP_165240145.1">
    <property type="nucleotide sequence ID" value="NZ_JAAKZV010000113.1"/>
</dbReference>
<feature type="transmembrane region" description="Helical" evidence="6">
    <location>
        <begin position="113"/>
        <end position="134"/>
    </location>
</feature>
<evidence type="ECO:0000256" key="5">
    <source>
        <dbReference type="ARBA" id="ARBA00023136"/>
    </source>
</evidence>
<organism evidence="7 8">
    <name type="scientific">Streptomyces coryli</name>
    <dbReference type="NCBI Taxonomy" id="1128680"/>
    <lineage>
        <taxon>Bacteria</taxon>
        <taxon>Bacillati</taxon>
        <taxon>Actinomycetota</taxon>
        <taxon>Actinomycetes</taxon>
        <taxon>Kitasatosporales</taxon>
        <taxon>Streptomycetaceae</taxon>
        <taxon>Streptomyces</taxon>
    </lineage>
</organism>
<dbReference type="EMBL" id="JAAKZV010000113">
    <property type="protein sequence ID" value="NGN66837.1"/>
    <property type="molecule type" value="Genomic_DNA"/>
</dbReference>
<comment type="caution">
    <text evidence="7">The sequence shown here is derived from an EMBL/GenBank/DDBJ whole genome shotgun (WGS) entry which is preliminary data.</text>
</comment>
<sequence>MPEPARLAAFAAAALGLVLLPGPNLLYIVTRSVAQGRRAGLFSALGVETGTLVHVSAAVVGVSALVARSEVAFAALKYAGAAYLLYLGVRALFSRTPAATPGTAEPVPLTRVYWDAVLVQVLNPKVILFFLAFLPQFVTPGAGPADTRGQLLVLGLLLGAIGFCVDCVYAYAGGSLSAWLARRPAALRRQRHAVGGVYLGLGVYAAV</sequence>
<feature type="transmembrane region" description="Helical" evidence="6">
    <location>
        <begin position="72"/>
        <end position="93"/>
    </location>
</feature>
<feature type="transmembrane region" description="Helical" evidence="6">
    <location>
        <begin position="6"/>
        <end position="29"/>
    </location>
</feature>
<evidence type="ECO:0000256" key="2">
    <source>
        <dbReference type="ARBA" id="ARBA00022475"/>
    </source>
</evidence>
<evidence type="ECO:0000313" key="8">
    <source>
        <dbReference type="Proteomes" id="UP000481583"/>
    </source>
</evidence>
<protein>
    <submittedName>
        <fullName evidence="7">LysE family translocator</fullName>
    </submittedName>
</protein>
<keyword evidence="3 6" id="KW-0812">Transmembrane</keyword>
<evidence type="ECO:0000256" key="3">
    <source>
        <dbReference type="ARBA" id="ARBA00022692"/>
    </source>
</evidence>
<feature type="transmembrane region" description="Helical" evidence="6">
    <location>
        <begin position="41"/>
        <end position="66"/>
    </location>
</feature>
<dbReference type="InterPro" id="IPR001123">
    <property type="entry name" value="LeuE-type"/>
</dbReference>
<dbReference type="PANTHER" id="PTHR30086">
    <property type="entry name" value="ARGININE EXPORTER PROTEIN ARGO"/>
    <property type="match status" value="1"/>
</dbReference>
<feature type="transmembrane region" description="Helical" evidence="6">
    <location>
        <begin position="154"/>
        <end position="181"/>
    </location>
</feature>
<evidence type="ECO:0000313" key="7">
    <source>
        <dbReference type="EMBL" id="NGN66837.1"/>
    </source>
</evidence>
<dbReference type="PIRSF" id="PIRSF006324">
    <property type="entry name" value="LeuE"/>
    <property type="match status" value="1"/>
</dbReference>
<keyword evidence="5 6" id="KW-0472">Membrane</keyword>
<evidence type="ECO:0000256" key="4">
    <source>
        <dbReference type="ARBA" id="ARBA00022989"/>
    </source>
</evidence>
<comment type="subcellular location">
    <subcellularLocation>
        <location evidence="1">Cell membrane</location>
        <topology evidence="1">Multi-pass membrane protein</topology>
    </subcellularLocation>
</comment>
<evidence type="ECO:0000256" key="1">
    <source>
        <dbReference type="ARBA" id="ARBA00004651"/>
    </source>
</evidence>
<dbReference type="Proteomes" id="UP000481583">
    <property type="component" value="Unassembled WGS sequence"/>
</dbReference>
<keyword evidence="2" id="KW-1003">Cell membrane</keyword>
<gene>
    <name evidence="7" type="ORF">G5C51_23390</name>
</gene>
<dbReference type="GO" id="GO:0015171">
    <property type="term" value="F:amino acid transmembrane transporter activity"/>
    <property type="evidence" value="ECO:0007669"/>
    <property type="project" value="TreeGrafter"/>
</dbReference>
<dbReference type="GO" id="GO:0005886">
    <property type="term" value="C:plasma membrane"/>
    <property type="evidence" value="ECO:0007669"/>
    <property type="project" value="UniProtKB-SubCell"/>
</dbReference>
<keyword evidence="8" id="KW-1185">Reference proteome</keyword>
<keyword evidence="4 6" id="KW-1133">Transmembrane helix</keyword>
<evidence type="ECO:0000256" key="6">
    <source>
        <dbReference type="SAM" id="Phobius"/>
    </source>
</evidence>
<dbReference type="AlphaFoldDB" id="A0A6G4U6B4"/>